<organism evidence="2 3">
    <name type="scientific">Carnobacterium maltaromaticum</name>
    <name type="common">Carnobacterium piscicola</name>
    <dbReference type="NCBI Taxonomy" id="2751"/>
    <lineage>
        <taxon>Bacteria</taxon>
        <taxon>Bacillati</taxon>
        <taxon>Bacillota</taxon>
        <taxon>Bacilli</taxon>
        <taxon>Lactobacillales</taxon>
        <taxon>Carnobacteriaceae</taxon>
        <taxon>Carnobacterium</taxon>
    </lineage>
</organism>
<dbReference type="AlphaFoldDB" id="A0AAW9JRF7"/>
<dbReference type="Proteomes" id="UP001290462">
    <property type="component" value="Unassembled WGS sequence"/>
</dbReference>
<gene>
    <name evidence="2" type="ORF">RAK27_10395</name>
</gene>
<feature type="transmembrane region" description="Helical" evidence="1">
    <location>
        <begin position="6"/>
        <end position="26"/>
    </location>
</feature>
<name>A0AAW9JRF7_CARML</name>
<evidence type="ECO:0000313" key="2">
    <source>
        <dbReference type="EMBL" id="MDZ5759067.1"/>
    </source>
</evidence>
<keyword evidence="1" id="KW-1133">Transmembrane helix</keyword>
<evidence type="ECO:0000256" key="1">
    <source>
        <dbReference type="SAM" id="Phobius"/>
    </source>
</evidence>
<accession>A0AAW9JRF7</accession>
<protein>
    <submittedName>
        <fullName evidence="2">Type I toxin-antitoxin system Fst family toxin</fullName>
    </submittedName>
</protein>
<reference evidence="2" key="1">
    <citation type="submission" date="2023-08" db="EMBL/GenBank/DDBJ databases">
        <title>Genomic characterization of piscicolin 126 produced by Carnobacterium maltaromaticum CM22 strain isolated from salmon (Salmo salar).</title>
        <authorList>
            <person name="Gonzalez-Gragera E."/>
            <person name="Garcia-Lopez J.D."/>
            <person name="Teso-Perez C."/>
            <person name="Gimenez-Hernandez I."/>
            <person name="Peralta-Sanchez J.M."/>
            <person name="Valdivia E."/>
            <person name="Montalban-Lopez M."/>
            <person name="Martin-Platero A.M."/>
            <person name="Banos A."/>
            <person name="Martinez-Bueno M."/>
        </authorList>
    </citation>
    <scope>NUCLEOTIDE SEQUENCE</scope>
    <source>
        <strain evidence="2">CM22</strain>
    </source>
</reference>
<keyword evidence="1" id="KW-0812">Transmembrane</keyword>
<comment type="caution">
    <text evidence="2">The sequence shown here is derived from an EMBL/GenBank/DDBJ whole genome shotgun (WGS) entry which is preliminary data.</text>
</comment>
<keyword evidence="1" id="KW-0472">Membrane</keyword>
<dbReference type="EMBL" id="JAVBVO010000003">
    <property type="protein sequence ID" value="MDZ5759067.1"/>
    <property type="molecule type" value="Genomic_DNA"/>
</dbReference>
<dbReference type="RefSeq" id="WP_135027814.1">
    <property type="nucleotide sequence ID" value="NZ_BJOJ01000084.1"/>
</dbReference>
<dbReference type="NCBIfam" id="NF033608">
    <property type="entry name" value="type_I_tox_Fst"/>
    <property type="match status" value="1"/>
</dbReference>
<sequence length="32" mass="3617">MLKDLVLLVVAPVIAGIVIQLFAHWLDKRDDD</sequence>
<dbReference type="GeneID" id="83604947"/>
<proteinExistence type="predicted"/>
<evidence type="ECO:0000313" key="3">
    <source>
        <dbReference type="Proteomes" id="UP001290462"/>
    </source>
</evidence>